<feature type="transmembrane region" description="Helical" evidence="6">
    <location>
        <begin position="308"/>
        <end position="332"/>
    </location>
</feature>
<comment type="subcellular location">
    <subcellularLocation>
        <location evidence="1">Cell membrane</location>
        <topology evidence="1">Multi-pass membrane protein</topology>
    </subcellularLocation>
</comment>
<feature type="transmembrane region" description="Helical" evidence="6">
    <location>
        <begin position="397"/>
        <end position="419"/>
    </location>
</feature>
<comment type="caution">
    <text evidence="7">The sequence shown here is derived from an EMBL/GenBank/DDBJ whole genome shotgun (WGS) entry which is preliminary data.</text>
</comment>
<feature type="transmembrane region" description="Helical" evidence="6">
    <location>
        <begin position="102"/>
        <end position="123"/>
    </location>
</feature>
<evidence type="ECO:0000313" key="8">
    <source>
        <dbReference type="Proteomes" id="UP000249204"/>
    </source>
</evidence>
<dbReference type="Proteomes" id="UP000249204">
    <property type="component" value="Unassembled WGS sequence"/>
</dbReference>
<feature type="transmembrane region" description="Helical" evidence="6">
    <location>
        <begin position="129"/>
        <end position="152"/>
    </location>
</feature>
<accession>A0A2W6P8V2</accession>
<evidence type="ECO:0000256" key="2">
    <source>
        <dbReference type="ARBA" id="ARBA00022475"/>
    </source>
</evidence>
<dbReference type="EMBL" id="QKWW01000023">
    <property type="protein sequence ID" value="PZT56130.1"/>
    <property type="molecule type" value="Genomic_DNA"/>
</dbReference>
<sequence>MNKNPTFRKRIREKSSDILNNRNIRNFLGNLGIVFIFRMLSAVLNVVGLVMAARKLGVVALGDISMIQSIAYFLIIPMVFGIHISIIKYLPESDKEQERQIIGSAVICNGVLAGLFVVVFLKLSEAFSIIAHISETQWVLSIALAVVINFATISESILRAKNKFFLLSIGKLIGTSVFFVIVVASYFRSDSFNFFILALIVNFIIFTLIAWIFSRDFKLSFSLKTAKHLYRYGGITMVSVSFSTILFSSDLFIVNYFCSSYDVGMYSVYQVNVRNFFNLLFHEVFAIVFLPAIALLEKSKVYTRILSMLTWLLPLAIVGNAVLCITLILLYGKDYPLNWLYVAIVSISTGFHFIYWIFHSVFSVEGKRGALLCLITLGIPLPVLILISVLLTKSYGILGTMLATLVIQLVLIGTFTFIIKTQYLNRKIKSVAVVES</sequence>
<feature type="transmembrane region" description="Helical" evidence="6">
    <location>
        <begin position="234"/>
        <end position="256"/>
    </location>
</feature>
<evidence type="ECO:0000256" key="4">
    <source>
        <dbReference type="ARBA" id="ARBA00022989"/>
    </source>
</evidence>
<feature type="transmembrane region" description="Helical" evidence="6">
    <location>
        <begin position="27"/>
        <end position="50"/>
    </location>
</feature>
<evidence type="ECO:0000256" key="6">
    <source>
        <dbReference type="SAM" id="Phobius"/>
    </source>
</evidence>
<proteinExistence type="predicted"/>
<keyword evidence="2" id="KW-1003">Cell membrane</keyword>
<feature type="transmembrane region" description="Helical" evidence="6">
    <location>
        <begin position="164"/>
        <end position="186"/>
    </location>
</feature>
<dbReference type="InterPro" id="IPR050833">
    <property type="entry name" value="Poly_Biosynth_Transport"/>
</dbReference>
<feature type="transmembrane region" description="Helical" evidence="6">
    <location>
        <begin position="370"/>
        <end position="391"/>
    </location>
</feature>
<gene>
    <name evidence="7" type="ORF">DN757_08400</name>
</gene>
<reference evidence="7 8" key="1">
    <citation type="submission" date="2018-06" db="EMBL/GenBank/DDBJ databases">
        <title>Isolation of heavy metals resistant Paenibacillus silvae NC2 from Gold-Copper mine in ZiJin, China.</title>
        <authorList>
            <person name="Xu J."/>
            <person name="Mazhar H.S."/>
            <person name="Rensing C."/>
        </authorList>
    </citation>
    <scope>NUCLEOTIDE SEQUENCE [LARGE SCALE GENOMIC DNA]</scope>
    <source>
        <strain evidence="7 8">NC2</strain>
    </source>
</reference>
<keyword evidence="3 6" id="KW-0812">Transmembrane</keyword>
<dbReference type="PANTHER" id="PTHR30250">
    <property type="entry name" value="PST FAMILY PREDICTED COLANIC ACID TRANSPORTER"/>
    <property type="match status" value="1"/>
</dbReference>
<evidence type="ECO:0000256" key="5">
    <source>
        <dbReference type="ARBA" id="ARBA00023136"/>
    </source>
</evidence>
<evidence type="ECO:0000256" key="1">
    <source>
        <dbReference type="ARBA" id="ARBA00004651"/>
    </source>
</evidence>
<name>A0A2W6P8V2_9BACL</name>
<evidence type="ECO:0000256" key="3">
    <source>
        <dbReference type="ARBA" id="ARBA00022692"/>
    </source>
</evidence>
<feature type="transmembrane region" description="Helical" evidence="6">
    <location>
        <begin position="338"/>
        <end position="358"/>
    </location>
</feature>
<dbReference type="Pfam" id="PF01943">
    <property type="entry name" value="Polysacc_synt"/>
    <property type="match status" value="1"/>
</dbReference>
<keyword evidence="4 6" id="KW-1133">Transmembrane helix</keyword>
<protein>
    <submittedName>
        <fullName evidence="7">Polysaccharide biosynthesis protein</fullName>
    </submittedName>
</protein>
<dbReference type="RefSeq" id="WP_111269818.1">
    <property type="nucleotide sequence ID" value="NZ_QKWW01000023.1"/>
</dbReference>
<feature type="transmembrane region" description="Helical" evidence="6">
    <location>
        <begin position="192"/>
        <end position="213"/>
    </location>
</feature>
<feature type="transmembrane region" description="Helical" evidence="6">
    <location>
        <begin position="276"/>
        <end position="296"/>
    </location>
</feature>
<organism evidence="7 8">
    <name type="scientific">Paenibacillus silvae</name>
    <dbReference type="NCBI Taxonomy" id="1325358"/>
    <lineage>
        <taxon>Bacteria</taxon>
        <taxon>Bacillati</taxon>
        <taxon>Bacillota</taxon>
        <taxon>Bacilli</taxon>
        <taxon>Bacillales</taxon>
        <taxon>Paenibacillaceae</taxon>
        <taxon>Paenibacillus</taxon>
    </lineage>
</organism>
<dbReference type="GO" id="GO:0005886">
    <property type="term" value="C:plasma membrane"/>
    <property type="evidence" value="ECO:0007669"/>
    <property type="project" value="UniProtKB-SubCell"/>
</dbReference>
<keyword evidence="5 6" id="KW-0472">Membrane</keyword>
<dbReference type="PANTHER" id="PTHR30250:SF11">
    <property type="entry name" value="O-ANTIGEN TRANSPORTER-RELATED"/>
    <property type="match status" value="1"/>
</dbReference>
<dbReference type="InterPro" id="IPR002797">
    <property type="entry name" value="Polysacc_synth"/>
</dbReference>
<dbReference type="AlphaFoldDB" id="A0A2W6P8V2"/>
<feature type="transmembrane region" description="Helical" evidence="6">
    <location>
        <begin position="70"/>
        <end position="90"/>
    </location>
</feature>
<evidence type="ECO:0000313" key="7">
    <source>
        <dbReference type="EMBL" id="PZT56130.1"/>
    </source>
</evidence>